<dbReference type="InterPro" id="IPR036291">
    <property type="entry name" value="NAD(P)-bd_dom_sf"/>
</dbReference>
<dbReference type="Proteomes" id="UP001295740">
    <property type="component" value="Unassembled WGS sequence"/>
</dbReference>
<evidence type="ECO:0000256" key="2">
    <source>
        <dbReference type="ARBA" id="ARBA00022553"/>
    </source>
</evidence>
<dbReference type="Gene3D" id="3.40.50.720">
    <property type="entry name" value="NAD(P)-binding Rossmann-like Domain"/>
    <property type="match status" value="1"/>
</dbReference>
<sequence>MAAIADLIWSEGVTVTIATPTEYVGWIRRAREDNLRTARWQVAISGGEFISEALQGAFKGLRKSDLQLVNCYGPAEVTFACAYSVIPYATKPSSNCPLAVLPNYRILVVDSDLKPVSTGESGQILIGGGGVASGYLNDSSLTQSAFVTLAGVSTSSGNEGGCVYHMSGDSGWLDADGHLMLEGRVCGSTQIKKGGIRIDLRDIENTICRVFAQTVSQAIVSLRYGPASEVPFLVAFIVFAKNEPPTSRKEFLSELPDKLPLPRYMRPSRVQELDTIPTVGSGKVDRGALDSLDLGTERPVVSNEPNGDLDSIEEILFSWWEEAIPGGGPIFLGKAVLRHLIGDSGVTKVHCIAIHKPQRDLPSIFNHAKVHTYSGDLEATLLGLPSESARDIFGDADAIIHIGADVSFMKTYRSLRPVNIASTKELARLCAPRRIPFHFVSSATVTRLTGQEAVGPVSLRQWPPQSDGFDGYTATKWASEVFLENMNEYMGLPVFVYRPSSVTGDDAPESDAVSNFIRYAKKMNMLPQVGNLTGYLDFVHVDEVARCITSNLREVVHLNIADNRVQFLQILGTSRIRVDEIPRAIESATGTPVRVVATKEWAQAAIEAGMNPLLAAYFEREVTNQALLPNIM</sequence>
<dbReference type="InterPro" id="IPR042099">
    <property type="entry name" value="ANL_N_sf"/>
</dbReference>
<evidence type="ECO:0000313" key="6">
    <source>
        <dbReference type="Proteomes" id="UP001295740"/>
    </source>
</evidence>
<evidence type="ECO:0000259" key="4">
    <source>
        <dbReference type="Pfam" id="PF07993"/>
    </source>
</evidence>
<dbReference type="InterPro" id="IPR045851">
    <property type="entry name" value="AMP-bd_C_sf"/>
</dbReference>
<gene>
    <name evidence="5" type="ORF">KHLLAP_LOCUS4083</name>
</gene>
<organism evidence="5 6">
    <name type="scientific">Anthostomella pinea</name>
    <dbReference type="NCBI Taxonomy" id="933095"/>
    <lineage>
        <taxon>Eukaryota</taxon>
        <taxon>Fungi</taxon>
        <taxon>Dikarya</taxon>
        <taxon>Ascomycota</taxon>
        <taxon>Pezizomycotina</taxon>
        <taxon>Sordariomycetes</taxon>
        <taxon>Xylariomycetidae</taxon>
        <taxon>Xylariales</taxon>
        <taxon>Xylariaceae</taxon>
        <taxon>Anthostomella</taxon>
    </lineage>
</organism>
<feature type="domain" description="AMP-dependent synthetase/ligase" evidence="3">
    <location>
        <begin position="3"/>
        <end position="136"/>
    </location>
</feature>
<dbReference type="PANTHER" id="PTHR44845:SF6">
    <property type="entry name" value="BETA-ALANINE-ACTIVATING ENZYME"/>
    <property type="match status" value="1"/>
</dbReference>
<keyword evidence="2" id="KW-0597">Phosphoprotein</keyword>
<dbReference type="Gene3D" id="3.30.300.30">
    <property type="match status" value="1"/>
</dbReference>
<accession>A0AAI8YG91</accession>
<reference evidence="5" key="1">
    <citation type="submission" date="2023-10" db="EMBL/GenBank/DDBJ databases">
        <authorList>
            <person name="Hackl T."/>
        </authorList>
    </citation>
    <scope>NUCLEOTIDE SEQUENCE</scope>
</reference>
<dbReference type="InterPro" id="IPR000873">
    <property type="entry name" value="AMP-dep_synth/lig_dom"/>
</dbReference>
<feature type="domain" description="Thioester reductase (TE)" evidence="4">
    <location>
        <begin position="365"/>
        <end position="548"/>
    </location>
</feature>
<protein>
    <submittedName>
        <fullName evidence="5">Uu.00g110090.m01.CDS01</fullName>
    </submittedName>
</protein>
<dbReference type="InterPro" id="IPR013120">
    <property type="entry name" value="FAR_NAD-bd"/>
</dbReference>
<dbReference type="AlphaFoldDB" id="A0AAI8YG91"/>
<evidence type="ECO:0000313" key="5">
    <source>
        <dbReference type="EMBL" id="CAJ2503615.1"/>
    </source>
</evidence>
<comment type="caution">
    <text evidence="5">The sequence shown here is derived from an EMBL/GenBank/DDBJ whole genome shotgun (WGS) entry which is preliminary data.</text>
</comment>
<dbReference type="SUPFAM" id="SSF51735">
    <property type="entry name" value="NAD(P)-binding Rossmann-fold domains"/>
    <property type="match status" value="1"/>
</dbReference>
<keyword evidence="6" id="KW-1185">Reference proteome</keyword>
<dbReference type="Gene3D" id="3.40.50.12780">
    <property type="entry name" value="N-terminal domain of ligase-like"/>
    <property type="match status" value="1"/>
</dbReference>
<evidence type="ECO:0000259" key="3">
    <source>
        <dbReference type="Pfam" id="PF00501"/>
    </source>
</evidence>
<dbReference type="Pfam" id="PF00501">
    <property type="entry name" value="AMP-binding"/>
    <property type="match status" value="1"/>
</dbReference>
<dbReference type="Pfam" id="PF07993">
    <property type="entry name" value="NAD_binding_4"/>
    <property type="match status" value="1"/>
</dbReference>
<dbReference type="PANTHER" id="PTHR44845">
    <property type="entry name" value="CARRIER DOMAIN-CONTAINING PROTEIN"/>
    <property type="match status" value="1"/>
</dbReference>
<proteinExistence type="predicted"/>
<evidence type="ECO:0000256" key="1">
    <source>
        <dbReference type="ARBA" id="ARBA00022450"/>
    </source>
</evidence>
<dbReference type="EMBL" id="CAUWAG010000006">
    <property type="protein sequence ID" value="CAJ2503615.1"/>
    <property type="molecule type" value="Genomic_DNA"/>
</dbReference>
<keyword evidence="1" id="KW-0596">Phosphopantetheine</keyword>
<name>A0AAI8YG91_9PEZI</name>
<dbReference type="SUPFAM" id="SSF56801">
    <property type="entry name" value="Acetyl-CoA synthetase-like"/>
    <property type="match status" value="1"/>
</dbReference>